<reference evidence="2 3" key="1">
    <citation type="submission" date="2014-04" db="EMBL/GenBank/DDBJ databases">
        <authorList>
            <consortium name="DOE Joint Genome Institute"/>
            <person name="Kuo A."/>
            <person name="Kohler A."/>
            <person name="Costa M.D."/>
            <person name="Nagy L.G."/>
            <person name="Floudas D."/>
            <person name="Copeland A."/>
            <person name="Barry K.W."/>
            <person name="Cichocki N."/>
            <person name="Veneault-Fourrey C."/>
            <person name="LaButti K."/>
            <person name="Lindquist E.A."/>
            <person name="Lipzen A."/>
            <person name="Lundell T."/>
            <person name="Morin E."/>
            <person name="Murat C."/>
            <person name="Sun H."/>
            <person name="Tunlid A."/>
            <person name="Henrissat B."/>
            <person name="Grigoriev I.V."/>
            <person name="Hibbett D.S."/>
            <person name="Martin F."/>
            <person name="Nordberg H.P."/>
            <person name="Cantor M.N."/>
            <person name="Hua S.X."/>
        </authorList>
    </citation>
    <scope>NUCLEOTIDE SEQUENCE [LARGE SCALE GENOMIC DNA]</scope>
    <source>
        <strain evidence="2 3">Marx 270</strain>
    </source>
</reference>
<dbReference type="PROSITE" id="PS50181">
    <property type="entry name" value="FBOX"/>
    <property type="match status" value="1"/>
</dbReference>
<proteinExistence type="predicted"/>
<evidence type="ECO:0000313" key="3">
    <source>
        <dbReference type="Proteomes" id="UP000054217"/>
    </source>
</evidence>
<sequence length="554" mass="63344">MRPSSNFCPVDVPAMSLFKLSTELLLRILDELDPVSLFRFCRASQTILTLVRGTTSLRYRYELALCGLREGSLNQCSPKDQLATLLSYKRAWSTFTWSVEDRLTFPPPTIMGVSGNYLYQAVQISEPNGFAWALRIYELRCFRRTPQRGLYFKQYLPTFDVRKVVIDPSQNLMIWAQIYFPPQQNSPVLGVLHFRDTRGDYDHREAAQPRLQYRTERWGITPPGERVSIQQVQVCGSLVALSIRLELEDGEGITELALLNWRTGAALRTFTGDTLTFDLVSDTRVVVVRLTGDDEECSSGSYERRPDGLYAYEKGTRSPQIDVYEICHEPGQGLLPRARSYKFPESWNTVSFVQQCPNSSAKMITPPAPGILFDNDPRLRLIAVTFDFPHNAKPRELSRKVVVVIDESKLMPADDGDEVVRWADWQEHCMILKLPDQADGVQLCGRRLIFFENVQNSAGSPQDRSSRVHSLDLNPSTAPYLWSLARQSPPWRWQESVSTVFDHRGSKYVRTSTSNTHNLTWMDVTEDSLILYHEREGRTGVRILTFGQELRTEP</sequence>
<dbReference type="Proteomes" id="UP000054217">
    <property type="component" value="Unassembled WGS sequence"/>
</dbReference>
<name>A0A0C3PP97_PISTI</name>
<feature type="domain" description="F-box" evidence="1">
    <location>
        <begin position="14"/>
        <end position="62"/>
    </location>
</feature>
<dbReference type="HOGENOM" id="CLU_484981_0_0_1"/>
<organism evidence="2 3">
    <name type="scientific">Pisolithus tinctorius Marx 270</name>
    <dbReference type="NCBI Taxonomy" id="870435"/>
    <lineage>
        <taxon>Eukaryota</taxon>
        <taxon>Fungi</taxon>
        <taxon>Dikarya</taxon>
        <taxon>Basidiomycota</taxon>
        <taxon>Agaricomycotina</taxon>
        <taxon>Agaricomycetes</taxon>
        <taxon>Agaricomycetidae</taxon>
        <taxon>Boletales</taxon>
        <taxon>Sclerodermatineae</taxon>
        <taxon>Pisolithaceae</taxon>
        <taxon>Pisolithus</taxon>
    </lineage>
</organism>
<accession>A0A0C3PP97</accession>
<reference evidence="3" key="2">
    <citation type="submission" date="2015-01" db="EMBL/GenBank/DDBJ databases">
        <title>Evolutionary Origins and Diversification of the Mycorrhizal Mutualists.</title>
        <authorList>
            <consortium name="DOE Joint Genome Institute"/>
            <consortium name="Mycorrhizal Genomics Consortium"/>
            <person name="Kohler A."/>
            <person name="Kuo A."/>
            <person name="Nagy L.G."/>
            <person name="Floudas D."/>
            <person name="Copeland A."/>
            <person name="Barry K.W."/>
            <person name="Cichocki N."/>
            <person name="Veneault-Fourrey C."/>
            <person name="LaButti K."/>
            <person name="Lindquist E.A."/>
            <person name="Lipzen A."/>
            <person name="Lundell T."/>
            <person name="Morin E."/>
            <person name="Murat C."/>
            <person name="Riley R."/>
            <person name="Ohm R."/>
            <person name="Sun H."/>
            <person name="Tunlid A."/>
            <person name="Henrissat B."/>
            <person name="Grigoriev I.V."/>
            <person name="Hibbett D.S."/>
            <person name="Martin F."/>
        </authorList>
    </citation>
    <scope>NUCLEOTIDE SEQUENCE [LARGE SCALE GENOMIC DNA]</scope>
    <source>
        <strain evidence="3">Marx 270</strain>
    </source>
</reference>
<evidence type="ECO:0000313" key="2">
    <source>
        <dbReference type="EMBL" id="KIO10736.1"/>
    </source>
</evidence>
<keyword evidence="3" id="KW-1185">Reference proteome</keyword>
<gene>
    <name evidence="2" type="ORF">M404DRAFT_20980</name>
</gene>
<evidence type="ECO:0000259" key="1">
    <source>
        <dbReference type="PROSITE" id="PS50181"/>
    </source>
</evidence>
<dbReference type="InterPro" id="IPR001810">
    <property type="entry name" value="F-box_dom"/>
</dbReference>
<dbReference type="AlphaFoldDB" id="A0A0C3PP97"/>
<dbReference type="InParanoid" id="A0A0C3PP97"/>
<protein>
    <recommendedName>
        <fullName evidence="1">F-box domain-containing protein</fullName>
    </recommendedName>
</protein>
<dbReference type="OrthoDB" id="2893272at2759"/>
<dbReference type="EMBL" id="KN831951">
    <property type="protein sequence ID" value="KIO10736.1"/>
    <property type="molecule type" value="Genomic_DNA"/>
</dbReference>